<dbReference type="EMBL" id="MU858078">
    <property type="protein sequence ID" value="KAK4215573.1"/>
    <property type="molecule type" value="Genomic_DNA"/>
</dbReference>
<reference evidence="1" key="2">
    <citation type="submission" date="2023-05" db="EMBL/GenBank/DDBJ databases">
        <authorList>
            <consortium name="Lawrence Berkeley National Laboratory"/>
            <person name="Steindorff A."/>
            <person name="Hensen N."/>
            <person name="Bonometti L."/>
            <person name="Westerberg I."/>
            <person name="Brannstrom I.O."/>
            <person name="Guillou S."/>
            <person name="Cros-Aarteil S."/>
            <person name="Calhoun S."/>
            <person name="Haridas S."/>
            <person name="Kuo A."/>
            <person name="Mondo S."/>
            <person name="Pangilinan J."/>
            <person name="Riley R."/>
            <person name="Labutti K."/>
            <person name="Andreopoulos B."/>
            <person name="Lipzen A."/>
            <person name="Chen C."/>
            <person name="Yanf M."/>
            <person name="Daum C."/>
            <person name="Ng V."/>
            <person name="Clum A."/>
            <person name="Ohm R."/>
            <person name="Martin F."/>
            <person name="Silar P."/>
            <person name="Natvig D."/>
            <person name="Lalanne C."/>
            <person name="Gautier V."/>
            <person name="Ament-Velasquez S.L."/>
            <person name="Kruys A."/>
            <person name="Hutchinson M.I."/>
            <person name="Powell A.J."/>
            <person name="Barry K."/>
            <person name="Miller A.N."/>
            <person name="Grigoriev I.V."/>
            <person name="Debuchy R."/>
            <person name="Gladieux P."/>
            <person name="Thoren M.H."/>
            <person name="Johannesson H."/>
        </authorList>
    </citation>
    <scope>NUCLEOTIDE SEQUENCE</scope>
    <source>
        <strain evidence="1">PSN293</strain>
    </source>
</reference>
<comment type="caution">
    <text evidence="1">The sequence shown here is derived from an EMBL/GenBank/DDBJ whole genome shotgun (WGS) entry which is preliminary data.</text>
</comment>
<dbReference type="AlphaFoldDB" id="A0AAN7B998"/>
<protein>
    <submittedName>
        <fullName evidence="1">Uncharacterized protein</fullName>
    </submittedName>
</protein>
<accession>A0AAN7B998</accession>
<evidence type="ECO:0000313" key="1">
    <source>
        <dbReference type="EMBL" id="KAK4215573.1"/>
    </source>
</evidence>
<organism evidence="1 2">
    <name type="scientific">Rhypophila decipiens</name>
    <dbReference type="NCBI Taxonomy" id="261697"/>
    <lineage>
        <taxon>Eukaryota</taxon>
        <taxon>Fungi</taxon>
        <taxon>Dikarya</taxon>
        <taxon>Ascomycota</taxon>
        <taxon>Pezizomycotina</taxon>
        <taxon>Sordariomycetes</taxon>
        <taxon>Sordariomycetidae</taxon>
        <taxon>Sordariales</taxon>
        <taxon>Naviculisporaceae</taxon>
        <taxon>Rhypophila</taxon>
    </lineage>
</organism>
<reference evidence="1" key="1">
    <citation type="journal article" date="2023" name="Mol. Phylogenet. Evol.">
        <title>Genome-scale phylogeny and comparative genomics of the fungal order Sordariales.</title>
        <authorList>
            <person name="Hensen N."/>
            <person name="Bonometti L."/>
            <person name="Westerberg I."/>
            <person name="Brannstrom I.O."/>
            <person name="Guillou S."/>
            <person name="Cros-Aarteil S."/>
            <person name="Calhoun S."/>
            <person name="Haridas S."/>
            <person name="Kuo A."/>
            <person name="Mondo S."/>
            <person name="Pangilinan J."/>
            <person name="Riley R."/>
            <person name="LaButti K."/>
            <person name="Andreopoulos B."/>
            <person name="Lipzen A."/>
            <person name="Chen C."/>
            <person name="Yan M."/>
            <person name="Daum C."/>
            <person name="Ng V."/>
            <person name="Clum A."/>
            <person name="Steindorff A."/>
            <person name="Ohm R.A."/>
            <person name="Martin F."/>
            <person name="Silar P."/>
            <person name="Natvig D.O."/>
            <person name="Lalanne C."/>
            <person name="Gautier V."/>
            <person name="Ament-Velasquez S.L."/>
            <person name="Kruys A."/>
            <person name="Hutchinson M.I."/>
            <person name="Powell A.J."/>
            <person name="Barry K."/>
            <person name="Miller A.N."/>
            <person name="Grigoriev I.V."/>
            <person name="Debuchy R."/>
            <person name="Gladieux P."/>
            <person name="Hiltunen Thoren M."/>
            <person name="Johannesson H."/>
        </authorList>
    </citation>
    <scope>NUCLEOTIDE SEQUENCE</scope>
    <source>
        <strain evidence="1">PSN293</strain>
    </source>
</reference>
<name>A0AAN7B998_9PEZI</name>
<sequence>MAADFLRKVAVHLRDEIDNNIGRQVLEVVPLDLVVSYPSLWPEAVKPRYFHVIESAFDLAIVPRLRHIYFLAEAEAVSQWCVFSKLESLCAYGIRKGTSVIVCDTTSDKGIATSYGFDHILRGSDFNLRKIGYLARANAGRQLVEAGFKSLCIVRLNSTAPARDRLLETSDPDSTVDSL</sequence>
<proteinExistence type="predicted"/>
<gene>
    <name evidence="1" type="ORF">QBC37DRAFT_121817</name>
</gene>
<evidence type="ECO:0000313" key="2">
    <source>
        <dbReference type="Proteomes" id="UP001301769"/>
    </source>
</evidence>
<dbReference type="Proteomes" id="UP001301769">
    <property type="component" value="Unassembled WGS sequence"/>
</dbReference>
<keyword evidence="2" id="KW-1185">Reference proteome</keyword>